<evidence type="ECO:0000256" key="1">
    <source>
        <dbReference type="SAM" id="MobiDB-lite"/>
    </source>
</evidence>
<proteinExistence type="predicted"/>
<sequence length="243" mass="25313">MGEATTMQGLLPLLAGTGEEIHDGDSWAGDTPGLRDVLGLYEDVYGGGLGDPVLQQEAQGRDKSFERFAEGTVGMLVEGDYFWRSVVNPEGGTAPRENRDEAVGYALIPAVQPGAGVRGQDFVSTSGGSVRAVNPASDNAELAHELLQFMNSAEAITAAVDGDARITARTDVNDQVLTGDPMLSFIADEVPPLTSYRPPLAEYPQVSVLLQEATGAVATGDRGPAEAAQEYASGLEEVSGGGD</sequence>
<feature type="region of interest" description="Disordered" evidence="1">
    <location>
        <begin position="219"/>
        <end position="243"/>
    </location>
</feature>
<reference evidence="4 5" key="1">
    <citation type="submission" date="2018-09" db="EMBL/GenBank/DDBJ databases">
        <title>Streptomyces sp. nov. DS1-2, an endophytic actinomycete isolated from roots of Dendrobium scabrilingue.</title>
        <authorList>
            <person name="Kuncharoen N."/>
            <person name="Kudo T."/>
            <person name="Ohkuma M."/>
            <person name="Yuki M."/>
            <person name="Tanasupawat S."/>
        </authorList>
    </citation>
    <scope>NUCLEOTIDE SEQUENCE [LARGE SCALE GENOMIC DNA]</scope>
    <source>
        <strain evidence="2 5">AZ1-7</strain>
        <strain evidence="3 4">DS1-2</strain>
    </source>
</reference>
<dbReference type="SUPFAM" id="SSF53850">
    <property type="entry name" value="Periplasmic binding protein-like II"/>
    <property type="match status" value="1"/>
</dbReference>
<dbReference type="Gene3D" id="3.40.190.10">
    <property type="entry name" value="Periplasmic binding protein-like II"/>
    <property type="match status" value="2"/>
</dbReference>
<comment type="caution">
    <text evidence="2">The sequence shown here is derived from an EMBL/GenBank/DDBJ whole genome shotgun (WGS) entry which is preliminary data.</text>
</comment>
<evidence type="ECO:0000313" key="4">
    <source>
        <dbReference type="Proteomes" id="UP000268652"/>
    </source>
</evidence>
<dbReference type="AlphaFoldDB" id="A0A3A9WJM0"/>
<dbReference type="Proteomes" id="UP000275024">
    <property type="component" value="Unassembled WGS sequence"/>
</dbReference>
<dbReference type="OrthoDB" id="3495561at2"/>
<gene>
    <name evidence="3" type="ORF">D7318_17335</name>
    <name evidence="2" type="ORF">D7319_17585</name>
</gene>
<keyword evidence="4" id="KW-1185">Reference proteome</keyword>
<dbReference type="EMBL" id="RBDX01000013">
    <property type="protein sequence ID" value="RKN07936.1"/>
    <property type="molecule type" value="Genomic_DNA"/>
</dbReference>
<evidence type="ECO:0000313" key="2">
    <source>
        <dbReference type="EMBL" id="RKN07936.1"/>
    </source>
</evidence>
<protein>
    <submittedName>
        <fullName evidence="2">Extracellular solute-binding protein</fullName>
    </submittedName>
</protein>
<name>A0A3A9WJM0_9ACTN</name>
<accession>A0A3A9WJM0</accession>
<dbReference type="Pfam" id="PF13416">
    <property type="entry name" value="SBP_bac_8"/>
    <property type="match status" value="1"/>
</dbReference>
<organism evidence="2 5">
    <name type="scientific">Streptomyces radicis</name>
    <dbReference type="NCBI Taxonomy" id="1750517"/>
    <lineage>
        <taxon>Bacteria</taxon>
        <taxon>Bacillati</taxon>
        <taxon>Actinomycetota</taxon>
        <taxon>Actinomycetes</taxon>
        <taxon>Kitasatosporales</taxon>
        <taxon>Streptomycetaceae</taxon>
        <taxon>Streptomyces</taxon>
    </lineage>
</organism>
<evidence type="ECO:0000313" key="3">
    <source>
        <dbReference type="EMBL" id="RKN20774.1"/>
    </source>
</evidence>
<evidence type="ECO:0000313" key="5">
    <source>
        <dbReference type="Proteomes" id="UP000275024"/>
    </source>
</evidence>
<dbReference type="EMBL" id="RBDY01000012">
    <property type="protein sequence ID" value="RKN20774.1"/>
    <property type="molecule type" value="Genomic_DNA"/>
</dbReference>
<dbReference type="Proteomes" id="UP000268652">
    <property type="component" value="Unassembled WGS sequence"/>
</dbReference>
<dbReference type="InterPro" id="IPR006059">
    <property type="entry name" value="SBP"/>
</dbReference>